<evidence type="ECO:0000313" key="2">
    <source>
        <dbReference type="Proteomes" id="UP000010475"/>
    </source>
</evidence>
<dbReference type="eggNOG" id="COG3549">
    <property type="taxonomic scope" value="Bacteria"/>
</dbReference>
<dbReference type="KEGG" id="csg:Cylst_5550"/>
<gene>
    <name evidence="1" type="ORF">Cylst_5550</name>
</gene>
<protein>
    <submittedName>
        <fullName evidence="1">Plasmid maintenance system killer protein</fullName>
    </submittedName>
</protein>
<accession>K9X655</accession>
<dbReference type="Gene3D" id="3.30.2310.20">
    <property type="entry name" value="RelE-like"/>
    <property type="match status" value="1"/>
</dbReference>
<dbReference type="InterPro" id="IPR035093">
    <property type="entry name" value="RelE/ParE_toxin_dom_sf"/>
</dbReference>
<reference evidence="1 2" key="1">
    <citation type="submission" date="2012-06" db="EMBL/GenBank/DDBJ databases">
        <title>Finished chromosome of genome of Cylindrospermum stagnale PCC 7417.</title>
        <authorList>
            <consortium name="US DOE Joint Genome Institute"/>
            <person name="Gugger M."/>
            <person name="Coursin T."/>
            <person name="Rippka R."/>
            <person name="Tandeau De Marsac N."/>
            <person name="Huntemann M."/>
            <person name="Wei C.-L."/>
            <person name="Han J."/>
            <person name="Detter J.C."/>
            <person name="Han C."/>
            <person name="Tapia R."/>
            <person name="Chen A."/>
            <person name="Kyrpides N."/>
            <person name="Mavromatis K."/>
            <person name="Markowitz V."/>
            <person name="Szeto E."/>
            <person name="Ivanova N."/>
            <person name="Pagani I."/>
            <person name="Pati A."/>
            <person name="Goodwin L."/>
            <person name="Nordberg H.P."/>
            <person name="Cantor M.N."/>
            <person name="Hua S.X."/>
            <person name="Woyke T."/>
            <person name="Kerfeld C.A."/>
        </authorList>
    </citation>
    <scope>NUCLEOTIDE SEQUENCE [LARGE SCALE GENOMIC DNA]</scope>
    <source>
        <strain evidence="1 2">PCC 7417</strain>
    </source>
</reference>
<dbReference type="SUPFAM" id="SSF143011">
    <property type="entry name" value="RelE-like"/>
    <property type="match status" value="1"/>
</dbReference>
<dbReference type="AlphaFoldDB" id="K9X655"/>
<dbReference type="HOGENOM" id="CLU_164011_0_0_3"/>
<dbReference type="PATRIC" id="fig|56107.3.peg.6108"/>
<dbReference type="RefSeq" id="WP_015210794.1">
    <property type="nucleotide sequence ID" value="NC_019757.1"/>
</dbReference>
<name>K9X655_9NOST</name>
<dbReference type="Proteomes" id="UP000010475">
    <property type="component" value="Chromosome"/>
</dbReference>
<keyword evidence="2" id="KW-1185">Reference proteome</keyword>
<dbReference type="OrthoDB" id="9801026at2"/>
<sequence length="114" mass="13221">MDIVFESSQFEEECNNQRQRLLVRKHGADRAKRIQKRLNSLRYANVLEDMRNVPGRCHELLHDRAGQLALDLDHPYRLIFEPANEPIPTKSDGGLDWSQITAVRIIGVEDYHGK</sequence>
<dbReference type="STRING" id="56107.Cylst_5550"/>
<proteinExistence type="predicted"/>
<evidence type="ECO:0000313" key="1">
    <source>
        <dbReference type="EMBL" id="AFZ27559.1"/>
    </source>
</evidence>
<dbReference type="EMBL" id="CP003642">
    <property type="protein sequence ID" value="AFZ27559.1"/>
    <property type="molecule type" value="Genomic_DNA"/>
</dbReference>
<organism evidence="1 2">
    <name type="scientific">Cylindrospermum stagnale PCC 7417</name>
    <dbReference type="NCBI Taxonomy" id="56107"/>
    <lineage>
        <taxon>Bacteria</taxon>
        <taxon>Bacillati</taxon>
        <taxon>Cyanobacteriota</taxon>
        <taxon>Cyanophyceae</taxon>
        <taxon>Nostocales</taxon>
        <taxon>Nostocaceae</taxon>
        <taxon>Cylindrospermum</taxon>
    </lineage>
</organism>